<feature type="region of interest" description="Disordered" evidence="11">
    <location>
        <begin position="287"/>
        <end position="307"/>
    </location>
</feature>
<dbReference type="FunFam" id="3.30.200.20:FF:000116">
    <property type="entry name" value="Non-specific serine/threonine protein kinase"/>
    <property type="match status" value="1"/>
</dbReference>
<evidence type="ECO:0000256" key="4">
    <source>
        <dbReference type="ARBA" id="ARBA00022679"/>
    </source>
</evidence>
<dbReference type="SMART" id="SM00220">
    <property type="entry name" value="S_TKc"/>
    <property type="match status" value="1"/>
</dbReference>
<dbReference type="SUPFAM" id="SSF56112">
    <property type="entry name" value="Protein kinase-like (PK-like)"/>
    <property type="match status" value="1"/>
</dbReference>
<dbReference type="SMART" id="SM00133">
    <property type="entry name" value="S_TK_X"/>
    <property type="match status" value="1"/>
</dbReference>
<reference evidence="15 16" key="1">
    <citation type="submission" date="2019-09" db="EMBL/GenBank/DDBJ databases">
        <title>The hologenome of the rock-dwelling lichen Lasallia pustulata.</title>
        <authorList>
            <person name="Greshake Tzovaras B."/>
            <person name="Segers F."/>
            <person name="Bicker A."/>
            <person name="Dal Grande F."/>
            <person name="Otte J."/>
            <person name="Hankeln T."/>
            <person name="Schmitt I."/>
            <person name="Ebersberger I."/>
        </authorList>
    </citation>
    <scope>NUCLEOTIDE SEQUENCE [LARGE SCALE GENOMIC DNA]</scope>
    <source>
        <strain evidence="15">A1-1</strain>
    </source>
</reference>
<dbReference type="Pfam" id="PF00433">
    <property type="entry name" value="Pkinase_C"/>
    <property type="match status" value="1"/>
</dbReference>
<dbReference type="PROSITE" id="PS00108">
    <property type="entry name" value="PROTEIN_KINASE_ST"/>
    <property type="match status" value="1"/>
</dbReference>
<comment type="catalytic activity">
    <reaction evidence="9">
        <text>L-seryl-[protein] + ATP = O-phospho-L-seryl-[protein] + ADP + H(+)</text>
        <dbReference type="Rhea" id="RHEA:17989"/>
        <dbReference type="Rhea" id="RHEA-COMP:9863"/>
        <dbReference type="Rhea" id="RHEA-COMP:11604"/>
        <dbReference type="ChEBI" id="CHEBI:15378"/>
        <dbReference type="ChEBI" id="CHEBI:29999"/>
        <dbReference type="ChEBI" id="CHEBI:30616"/>
        <dbReference type="ChEBI" id="CHEBI:83421"/>
        <dbReference type="ChEBI" id="CHEBI:456216"/>
        <dbReference type="EC" id="2.7.11.1"/>
    </reaction>
</comment>
<evidence type="ECO:0000256" key="5">
    <source>
        <dbReference type="ARBA" id="ARBA00022741"/>
    </source>
</evidence>
<dbReference type="InterPro" id="IPR000961">
    <property type="entry name" value="AGC-kinase_C"/>
</dbReference>
<evidence type="ECO:0000256" key="6">
    <source>
        <dbReference type="ARBA" id="ARBA00022777"/>
    </source>
</evidence>
<dbReference type="InterPro" id="IPR000719">
    <property type="entry name" value="Prot_kinase_dom"/>
</dbReference>
<dbReference type="EMBL" id="VXIT01000001">
    <property type="protein sequence ID" value="KAA6415980.1"/>
    <property type="molecule type" value="Genomic_DNA"/>
</dbReference>
<dbReference type="SUPFAM" id="SSF49562">
    <property type="entry name" value="C2 domain (Calcium/lipid-binding domain, CaLB)"/>
    <property type="match status" value="1"/>
</dbReference>
<dbReference type="PANTHER" id="PTHR24351">
    <property type="entry name" value="RIBOSOMAL PROTEIN S6 KINASE"/>
    <property type="match status" value="1"/>
</dbReference>
<dbReference type="GO" id="GO:0005524">
    <property type="term" value="F:ATP binding"/>
    <property type="evidence" value="ECO:0007669"/>
    <property type="project" value="UniProtKB-UniRule"/>
</dbReference>
<feature type="region of interest" description="Disordered" evidence="11">
    <location>
        <begin position="605"/>
        <end position="626"/>
    </location>
</feature>
<keyword evidence="4" id="KW-0808">Transferase</keyword>
<feature type="compositionally biased region" description="Polar residues" evidence="11">
    <location>
        <begin position="607"/>
        <end position="626"/>
    </location>
</feature>
<feature type="region of interest" description="Disordered" evidence="11">
    <location>
        <begin position="568"/>
        <end position="589"/>
    </location>
</feature>
<protein>
    <recommendedName>
        <fullName evidence="1">non-specific serine/threonine protein kinase</fullName>
        <ecNumber evidence="1">2.7.11.1</ecNumber>
    </recommendedName>
</protein>
<dbReference type="PROSITE" id="PS50011">
    <property type="entry name" value="PROTEIN_KINASE_DOM"/>
    <property type="match status" value="1"/>
</dbReference>
<keyword evidence="7 10" id="KW-0067">ATP-binding</keyword>
<evidence type="ECO:0000256" key="7">
    <source>
        <dbReference type="ARBA" id="ARBA00022840"/>
    </source>
</evidence>
<evidence type="ECO:0000256" key="9">
    <source>
        <dbReference type="ARBA" id="ARBA00048679"/>
    </source>
</evidence>
<dbReference type="Pfam" id="PF00069">
    <property type="entry name" value="Pkinase"/>
    <property type="match status" value="1"/>
</dbReference>
<dbReference type="Proteomes" id="UP000324767">
    <property type="component" value="Unassembled WGS sequence"/>
</dbReference>
<feature type="domain" description="Protein kinase" evidence="13">
    <location>
        <begin position="715"/>
        <end position="976"/>
    </location>
</feature>
<feature type="compositionally biased region" description="Low complexity" evidence="11">
    <location>
        <begin position="107"/>
        <end position="127"/>
    </location>
</feature>
<feature type="compositionally biased region" description="Low complexity" evidence="11">
    <location>
        <begin position="501"/>
        <end position="510"/>
    </location>
</feature>
<dbReference type="Pfam" id="PF00168">
    <property type="entry name" value="C2"/>
    <property type="match status" value="1"/>
</dbReference>
<evidence type="ECO:0000259" key="13">
    <source>
        <dbReference type="PROSITE" id="PS50011"/>
    </source>
</evidence>
<feature type="compositionally biased region" description="Basic and acidic residues" evidence="11">
    <location>
        <begin position="568"/>
        <end position="584"/>
    </location>
</feature>
<feature type="compositionally biased region" description="Polar residues" evidence="11">
    <location>
        <begin position="149"/>
        <end position="166"/>
    </location>
</feature>
<evidence type="ECO:0000256" key="8">
    <source>
        <dbReference type="ARBA" id="ARBA00047899"/>
    </source>
</evidence>
<feature type="compositionally biased region" description="Polar residues" evidence="11">
    <location>
        <begin position="473"/>
        <end position="495"/>
    </location>
</feature>
<keyword evidence="6 15" id="KW-0418">Kinase</keyword>
<dbReference type="InterPro" id="IPR011009">
    <property type="entry name" value="Kinase-like_dom_sf"/>
</dbReference>
<evidence type="ECO:0000256" key="2">
    <source>
        <dbReference type="ARBA" id="ARBA00022527"/>
    </source>
</evidence>
<dbReference type="GO" id="GO:0004674">
    <property type="term" value="F:protein serine/threonine kinase activity"/>
    <property type="evidence" value="ECO:0007669"/>
    <property type="project" value="UniProtKB-KW"/>
</dbReference>
<dbReference type="EC" id="2.7.11.1" evidence="1"/>
<dbReference type="SMART" id="SM00239">
    <property type="entry name" value="C2"/>
    <property type="match status" value="1"/>
</dbReference>
<evidence type="ECO:0000313" key="16">
    <source>
        <dbReference type="Proteomes" id="UP000324767"/>
    </source>
</evidence>
<feature type="region of interest" description="Disordered" evidence="11">
    <location>
        <begin position="206"/>
        <end position="238"/>
    </location>
</feature>
<comment type="caution">
    <text evidence="15">The sequence shown here is derived from an EMBL/GenBank/DDBJ whole genome shotgun (WGS) entry which is preliminary data.</text>
</comment>
<dbReference type="InterPro" id="IPR008271">
    <property type="entry name" value="Ser/Thr_kinase_AS"/>
</dbReference>
<organism evidence="15 16">
    <name type="scientific">Lasallia pustulata</name>
    <dbReference type="NCBI Taxonomy" id="136370"/>
    <lineage>
        <taxon>Eukaryota</taxon>
        <taxon>Fungi</taxon>
        <taxon>Dikarya</taxon>
        <taxon>Ascomycota</taxon>
        <taxon>Pezizomycotina</taxon>
        <taxon>Lecanoromycetes</taxon>
        <taxon>OSLEUM clade</taxon>
        <taxon>Umbilicariomycetidae</taxon>
        <taxon>Umbilicariales</taxon>
        <taxon>Umbilicariaceae</taxon>
        <taxon>Lasallia</taxon>
    </lineage>
</organism>
<feature type="region of interest" description="Disordered" evidence="11">
    <location>
        <begin position="107"/>
        <end position="191"/>
    </location>
</feature>
<feature type="domain" description="C2" evidence="12">
    <location>
        <begin position="512"/>
        <end position="681"/>
    </location>
</feature>
<evidence type="ECO:0000313" key="15">
    <source>
        <dbReference type="EMBL" id="KAA6415980.1"/>
    </source>
</evidence>
<feature type="region of interest" description="Disordered" evidence="11">
    <location>
        <begin position="334"/>
        <end position="384"/>
    </location>
</feature>
<accession>A0A5M8Q3I8</accession>
<dbReference type="PROSITE" id="PS51285">
    <property type="entry name" value="AGC_KINASE_CTER"/>
    <property type="match status" value="1"/>
</dbReference>
<feature type="region of interest" description="Disordered" evidence="11">
    <location>
        <begin position="1063"/>
        <end position="1117"/>
    </location>
</feature>
<gene>
    <name evidence="15" type="ORF">FRX48_00699</name>
</gene>
<dbReference type="FunFam" id="1.10.510.10:FF:000008">
    <property type="entry name" value="Non-specific serine/threonine protein kinase"/>
    <property type="match status" value="1"/>
</dbReference>
<dbReference type="GO" id="GO:0106310">
    <property type="term" value="F:protein serine kinase activity"/>
    <property type="evidence" value="ECO:0007669"/>
    <property type="project" value="RHEA"/>
</dbReference>
<dbReference type="InterPro" id="IPR017892">
    <property type="entry name" value="Pkinase_C"/>
</dbReference>
<evidence type="ECO:0000259" key="14">
    <source>
        <dbReference type="PROSITE" id="PS51285"/>
    </source>
</evidence>
<keyword evidence="2" id="KW-0723">Serine/threonine-protein kinase</keyword>
<dbReference type="PROSITE" id="PS00107">
    <property type="entry name" value="PROTEIN_KINASE_ATP"/>
    <property type="match status" value="1"/>
</dbReference>
<dbReference type="InterPro" id="IPR017441">
    <property type="entry name" value="Protein_kinase_ATP_BS"/>
</dbReference>
<feature type="binding site" evidence="10">
    <location>
        <position position="744"/>
    </location>
    <ligand>
        <name>ATP</name>
        <dbReference type="ChEBI" id="CHEBI:30616"/>
    </ligand>
</feature>
<evidence type="ECO:0000259" key="12">
    <source>
        <dbReference type="PROSITE" id="PS50004"/>
    </source>
</evidence>
<feature type="domain" description="AGC-kinase C-terminal" evidence="14">
    <location>
        <begin position="977"/>
        <end position="1060"/>
    </location>
</feature>
<evidence type="ECO:0000256" key="3">
    <source>
        <dbReference type="ARBA" id="ARBA00022553"/>
    </source>
</evidence>
<feature type="compositionally biased region" description="Polar residues" evidence="11">
    <location>
        <begin position="215"/>
        <end position="224"/>
    </location>
</feature>
<dbReference type="Gene3D" id="1.10.510.10">
    <property type="entry name" value="Transferase(Phosphotransferase) domain 1"/>
    <property type="match status" value="1"/>
</dbReference>
<evidence type="ECO:0000256" key="1">
    <source>
        <dbReference type="ARBA" id="ARBA00012513"/>
    </source>
</evidence>
<keyword evidence="5 10" id="KW-0547">Nucleotide-binding</keyword>
<feature type="region of interest" description="Disordered" evidence="11">
    <location>
        <begin position="456"/>
        <end position="510"/>
    </location>
</feature>
<keyword evidence="3" id="KW-0597">Phosphoprotein</keyword>
<dbReference type="AlphaFoldDB" id="A0A5M8Q3I8"/>
<dbReference type="InterPro" id="IPR035892">
    <property type="entry name" value="C2_domain_sf"/>
</dbReference>
<dbReference type="PROSITE" id="PS50004">
    <property type="entry name" value="C2"/>
    <property type="match status" value="1"/>
</dbReference>
<name>A0A5M8Q3I8_9LECA</name>
<proteinExistence type="predicted"/>
<dbReference type="InterPro" id="IPR000008">
    <property type="entry name" value="C2_dom"/>
</dbReference>
<dbReference type="Gene3D" id="3.30.200.20">
    <property type="entry name" value="Phosphorylase Kinase, domain 1"/>
    <property type="match status" value="1"/>
</dbReference>
<evidence type="ECO:0000256" key="11">
    <source>
        <dbReference type="SAM" id="MobiDB-lite"/>
    </source>
</evidence>
<comment type="catalytic activity">
    <reaction evidence="8">
        <text>L-threonyl-[protein] + ATP = O-phospho-L-threonyl-[protein] + ADP + H(+)</text>
        <dbReference type="Rhea" id="RHEA:46608"/>
        <dbReference type="Rhea" id="RHEA-COMP:11060"/>
        <dbReference type="Rhea" id="RHEA-COMP:11605"/>
        <dbReference type="ChEBI" id="CHEBI:15378"/>
        <dbReference type="ChEBI" id="CHEBI:30013"/>
        <dbReference type="ChEBI" id="CHEBI:30616"/>
        <dbReference type="ChEBI" id="CHEBI:61977"/>
        <dbReference type="ChEBI" id="CHEBI:456216"/>
        <dbReference type="EC" id="2.7.11.1"/>
    </reaction>
</comment>
<evidence type="ECO:0000256" key="10">
    <source>
        <dbReference type="PROSITE-ProRule" id="PRU10141"/>
    </source>
</evidence>
<dbReference type="OrthoDB" id="63267at2759"/>
<sequence>MTAPPISIAAHAADLALGLDLDLGKRNFSSLLPPTSQSSLSLAPAAPAAASAASAASAAAASPRPSKRDCCYSSRSAAALAPPNYRAAFPADASLWTCPTITATATTTTTTAPTPTPTPTHVTNPPTHSRSNSALPPSHAPSARKARGSTPSATVYTLAGSTSTTRHGGLGKHPRSSPSPSMSAHHDGFNPHTAADLLRQAMLSSRTAVDDHDQIGSSSTTPSGVATPRPDPSDKRLPSIMHSYFGQVRRRSCTSPPPPGSCALATPAADKGVASYERKQHGVHEALDDAPPIAPSSQDGYTSDGEDHALPLLPHERLQILEPGAELEHIGVYPLPTPPTSSSASSIHKGVELEPSTNGDAHGNYDPVDSRPASGRPESATDVIPLRTRRHTFGLSPLTNIITTSSVHAAHLSNPTAPYPSTTPSTPVKSQYAVSAHSSLTWSFSELVKLTDGVAASPRIKNTPPHTPRALSSEDQTATRSASKAPQTTSSPSRTQAEDPAANGGTNNTNIANSTIVQSIPTSSASVGPPKGKLLVRISEARGLKPSYDPYVVCVFEWNEYISRGPKQEEVDMDNEEPKGKDDLLGSVPIKRSGSDMGRAMAIPMKSRQSSTTSLSDQKNFKNGRQVTSPKWDHEAIFDVVSKESALDIYVYDRSNQDAFLGLVKVSPSMGEDNADLEGWFKLEGRQRDENVTGEIHLEMWFQKTDKRHYGPEDFQILKLIGKGTFGQVYQVRKKDTQRIYAMKVLSKKVIVQKKEVAHTLGERNILVRTAMADSAFIVGLKFSFQTPTDLYLVTDYMSGGELFWHLQKEGRFNEGRAKFYIAELILALQHLHQHDIVYRDLKPENILLDANGHIALCDFGLSKANLTKNDTTNTFCGTTEYLAPEVLLDEQGYTTMVDFWSLGVLVFEMCCGWSPFYAEDTQQMYKNIAFGKVRFPRDALSTEGRNFVKGLLNRNPRHRLGATNDAEELKAHPFFADIDWEALARKKVVPPFKPKLKSVLDTSNFDPEFTNALQNSSSLNARAVALAAGITASTPLSPGMQANFKGFTFVDESNIDEHFISHDLEKMDEDERADDDDDDDWEQPFDVQGRSEDRMSGIIKTGSNEDGVFNESHFDV</sequence>
<dbReference type="Gene3D" id="2.60.40.150">
    <property type="entry name" value="C2 domain"/>
    <property type="match status" value="1"/>
</dbReference>
<feature type="compositionally biased region" description="Acidic residues" evidence="11">
    <location>
        <begin position="1067"/>
        <end position="1084"/>
    </location>
</feature>